<sequence length="106" mass="11680">MQCQQKCPNEPKQHNDNVEPKNEQGKIAITARQREKESSGAQKLAHCSRLFTAHTFACLNSEDQSIRCVAFVNQRVVSAKPLCKVGAVESSNQLIPTPSTNNNIST</sequence>
<feature type="compositionally biased region" description="Basic and acidic residues" evidence="1">
    <location>
        <begin position="9"/>
        <end position="24"/>
    </location>
</feature>
<dbReference type="KEGG" id="tsp:Tsp_07698"/>
<dbReference type="HOGENOM" id="CLU_2226593_0_0_1"/>
<comment type="caution">
    <text evidence="2">The sequence shown here is derived from an EMBL/GenBank/DDBJ whole genome shotgun (WGS) entry which is preliminary data.</text>
</comment>
<accession>E5S7L0</accession>
<dbReference type="Proteomes" id="UP000054776">
    <property type="component" value="Unassembled WGS sequence"/>
</dbReference>
<keyword evidence="3" id="KW-1185">Reference proteome</keyword>
<name>E5S7L0_TRISP</name>
<gene>
    <name evidence="2" type="ORF">T01_192</name>
</gene>
<organism evidence="2 3">
    <name type="scientific">Trichinella spiralis</name>
    <name type="common">Trichina worm</name>
    <dbReference type="NCBI Taxonomy" id="6334"/>
    <lineage>
        <taxon>Eukaryota</taxon>
        <taxon>Metazoa</taxon>
        <taxon>Ecdysozoa</taxon>
        <taxon>Nematoda</taxon>
        <taxon>Enoplea</taxon>
        <taxon>Dorylaimia</taxon>
        <taxon>Trichinellida</taxon>
        <taxon>Trichinellidae</taxon>
        <taxon>Trichinella</taxon>
    </lineage>
</organism>
<evidence type="ECO:0000256" key="1">
    <source>
        <dbReference type="SAM" id="MobiDB-lite"/>
    </source>
</evidence>
<dbReference type="RefSeq" id="XP_003381167.1">
    <property type="nucleotide sequence ID" value="XM_003381119.1"/>
</dbReference>
<dbReference type="InParanoid" id="E5S7L0"/>
<reference evidence="2 3" key="1">
    <citation type="submission" date="2015-01" db="EMBL/GenBank/DDBJ databases">
        <title>Evolution of Trichinella species and genotypes.</title>
        <authorList>
            <person name="Korhonen P.K."/>
            <person name="Edoardo P."/>
            <person name="Giuseppe L.R."/>
            <person name="Gasser R.B."/>
        </authorList>
    </citation>
    <scope>NUCLEOTIDE SEQUENCE [LARGE SCALE GENOMIC DNA]</scope>
    <source>
        <strain evidence="2">ISS3</strain>
    </source>
</reference>
<dbReference type="OrthoDB" id="10439598at2759"/>
<dbReference type="AlphaFoldDB" id="E5S7L0"/>
<dbReference type="EMBL" id="JYDH01000034">
    <property type="protein sequence ID" value="KRY37376.1"/>
    <property type="molecule type" value="Genomic_DNA"/>
</dbReference>
<protein>
    <submittedName>
        <fullName evidence="2">Uncharacterized protein</fullName>
    </submittedName>
</protein>
<proteinExistence type="predicted"/>
<evidence type="ECO:0000313" key="3">
    <source>
        <dbReference type="Proteomes" id="UP000054776"/>
    </source>
</evidence>
<evidence type="ECO:0000313" key="2">
    <source>
        <dbReference type="EMBL" id="KRY37376.1"/>
    </source>
</evidence>
<feature type="region of interest" description="Disordered" evidence="1">
    <location>
        <begin position="1"/>
        <end position="24"/>
    </location>
</feature>